<dbReference type="Proteomes" id="UP000059419">
    <property type="component" value="Plasmid pEM01"/>
</dbReference>
<evidence type="ECO:0000256" key="3">
    <source>
        <dbReference type="ARBA" id="ARBA00023163"/>
    </source>
</evidence>
<dbReference type="Gene3D" id="3.40.50.2300">
    <property type="match status" value="2"/>
</dbReference>
<evidence type="ECO:0000256" key="1">
    <source>
        <dbReference type="ARBA" id="ARBA00023015"/>
    </source>
</evidence>
<dbReference type="PANTHER" id="PTHR30146:SF109">
    <property type="entry name" value="HTH-TYPE TRANSCRIPTIONAL REGULATOR GALS"/>
    <property type="match status" value="1"/>
</dbReference>
<gene>
    <name evidence="5" type="ORF">EM595_p0512</name>
</gene>
<keyword evidence="2" id="KW-0238">DNA-binding</keyword>
<dbReference type="PROSITE" id="PS50932">
    <property type="entry name" value="HTH_LACI_2"/>
    <property type="match status" value="1"/>
</dbReference>
<dbReference type="SUPFAM" id="SSF53822">
    <property type="entry name" value="Periplasmic binding protein-like I"/>
    <property type="match status" value="1"/>
</dbReference>
<dbReference type="SMART" id="SM00354">
    <property type="entry name" value="HTH_LACI"/>
    <property type="match status" value="1"/>
</dbReference>
<accession>A0A0U5LAU8</accession>
<proteinExistence type="predicted"/>
<dbReference type="KEGG" id="ege:EM595_p0512"/>
<dbReference type="InterPro" id="IPR000843">
    <property type="entry name" value="HTH_LacI"/>
</dbReference>
<protein>
    <submittedName>
        <fullName evidence="5">Cytochrome C peroxidase</fullName>
    </submittedName>
</protein>
<dbReference type="EMBL" id="LN907828">
    <property type="protein sequence ID" value="CUU26208.1"/>
    <property type="molecule type" value="Genomic_DNA"/>
</dbReference>
<sequence>MPMSIQKIAHLAGVSVATVSRVLNNSDSVKDSNREKVLQAIANSNYQPNLLARQLRTARSSMILVMVSDIANPFCAEVVKGIEEQAEQNHYRILLCNSASDVARSRSSLQLLAGKIVDGVITMDAFSTLPELAPLIGARPWVQCAEYADDGAVSCVGINDVAAAQQLVGYLADGGRQRIALINHDLDYKYAQLRQQGYQRALAERQLSWQAIGYASALRFHAGKTAMLALLAEKQRPDAVFAVSDTLAAGAIAAITGAGLRVPEDIAVAGFDGTELAEMVSPPLTTLAQPSREMGRQACALLLKRINDPDSPAERIMMPWQLITRASA</sequence>
<evidence type="ECO:0000256" key="2">
    <source>
        <dbReference type="ARBA" id="ARBA00023125"/>
    </source>
</evidence>
<keyword evidence="3" id="KW-0804">Transcription</keyword>
<feature type="domain" description="HTH lacI-type" evidence="4">
    <location>
        <begin position="3"/>
        <end position="57"/>
    </location>
</feature>
<evidence type="ECO:0000259" key="4">
    <source>
        <dbReference type="PROSITE" id="PS50932"/>
    </source>
</evidence>
<dbReference type="GO" id="GO:0004601">
    <property type="term" value="F:peroxidase activity"/>
    <property type="evidence" value="ECO:0007669"/>
    <property type="project" value="UniProtKB-KW"/>
</dbReference>
<dbReference type="InterPro" id="IPR046335">
    <property type="entry name" value="LacI/GalR-like_sensor"/>
</dbReference>
<keyword evidence="6" id="KW-1185">Reference proteome</keyword>
<evidence type="ECO:0000313" key="6">
    <source>
        <dbReference type="Proteomes" id="UP000059419"/>
    </source>
</evidence>
<dbReference type="GO" id="GO:0003700">
    <property type="term" value="F:DNA-binding transcription factor activity"/>
    <property type="evidence" value="ECO:0007669"/>
    <property type="project" value="TreeGrafter"/>
</dbReference>
<dbReference type="Pfam" id="PF13377">
    <property type="entry name" value="Peripla_BP_3"/>
    <property type="match status" value="1"/>
</dbReference>
<keyword evidence="5" id="KW-0560">Oxidoreductase</keyword>
<dbReference type="AlphaFoldDB" id="A0A0U5LAU8"/>
<dbReference type="InterPro" id="IPR010982">
    <property type="entry name" value="Lambda_DNA-bd_dom_sf"/>
</dbReference>
<organism evidence="5 6">
    <name type="scientific">Duffyella gerundensis</name>
    <dbReference type="NCBI Taxonomy" id="1619313"/>
    <lineage>
        <taxon>Bacteria</taxon>
        <taxon>Pseudomonadati</taxon>
        <taxon>Pseudomonadota</taxon>
        <taxon>Gammaproteobacteria</taxon>
        <taxon>Enterobacterales</taxon>
        <taxon>Erwiniaceae</taxon>
        <taxon>Duffyella</taxon>
    </lineage>
</organism>
<keyword evidence="1" id="KW-0805">Transcription regulation</keyword>
<dbReference type="PANTHER" id="PTHR30146">
    <property type="entry name" value="LACI-RELATED TRANSCRIPTIONAL REPRESSOR"/>
    <property type="match status" value="1"/>
</dbReference>
<keyword evidence="5" id="KW-0575">Peroxidase</keyword>
<reference evidence="6" key="1">
    <citation type="submission" date="2015-11" db="EMBL/GenBank/DDBJ databases">
        <authorList>
            <person name="Blom J."/>
        </authorList>
    </citation>
    <scope>NUCLEOTIDE SEQUENCE [LARGE SCALE GENOMIC DNA]</scope>
    <source>
        <plasmid evidence="6">pEM01</plasmid>
    </source>
</reference>
<dbReference type="SUPFAM" id="SSF47413">
    <property type="entry name" value="lambda repressor-like DNA-binding domains"/>
    <property type="match status" value="1"/>
</dbReference>
<evidence type="ECO:0000313" key="5">
    <source>
        <dbReference type="EMBL" id="CUU26208.1"/>
    </source>
</evidence>
<dbReference type="InterPro" id="IPR028082">
    <property type="entry name" value="Peripla_BP_I"/>
</dbReference>
<dbReference type="GO" id="GO:0000976">
    <property type="term" value="F:transcription cis-regulatory region binding"/>
    <property type="evidence" value="ECO:0007669"/>
    <property type="project" value="TreeGrafter"/>
</dbReference>
<dbReference type="CDD" id="cd01392">
    <property type="entry name" value="HTH_LacI"/>
    <property type="match status" value="1"/>
</dbReference>
<geneLocation type="plasmid" evidence="6">
    <name>pEM01</name>
</geneLocation>
<dbReference type="Gene3D" id="1.10.260.40">
    <property type="entry name" value="lambda repressor-like DNA-binding domains"/>
    <property type="match status" value="1"/>
</dbReference>
<name>A0A0U5LAU8_9GAMM</name>
<dbReference type="CDD" id="cd06284">
    <property type="entry name" value="PBP1_LacI-like"/>
    <property type="match status" value="1"/>
</dbReference>
<dbReference type="PATRIC" id="fig|1619313.3.peg.4142"/>
<dbReference type="Pfam" id="PF00356">
    <property type="entry name" value="LacI"/>
    <property type="match status" value="1"/>
</dbReference>